<dbReference type="SUPFAM" id="SSF48371">
    <property type="entry name" value="ARM repeat"/>
    <property type="match status" value="1"/>
</dbReference>
<feature type="compositionally biased region" description="Polar residues" evidence="5">
    <location>
        <begin position="631"/>
        <end position="641"/>
    </location>
</feature>
<dbReference type="PANTHER" id="PTHR34105:SF1">
    <property type="entry name" value="PROLINE-, GLUTAMIC ACID- AND LEUCINE-RICH PROTEIN 1"/>
    <property type="match status" value="1"/>
</dbReference>
<feature type="compositionally biased region" description="Low complexity" evidence="5">
    <location>
        <begin position="673"/>
        <end position="696"/>
    </location>
</feature>
<evidence type="ECO:0000259" key="6">
    <source>
        <dbReference type="Pfam" id="PF08167"/>
    </source>
</evidence>
<evidence type="ECO:0000256" key="5">
    <source>
        <dbReference type="SAM" id="MobiDB-lite"/>
    </source>
</evidence>
<dbReference type="InterPro" id="IPR012583">
    <property type="entry name" value="RIX1_N"/>
</dbReference>
<dbReference type="InterPro" id="IPR011989">
    <property type="entry name" value="ARM-like"/>
</dbReference>
<accession>A0A4Y7T816</accession>
<comment type="similarity">
    <text evidence="2">Belongs to the RIX1/PELP1 family.</text>
</comment>
<dbReference type="AlphaFoldDB" id="A0A4Y7T816"/>
<evidence type="ECO:0000313" key="8">
    <source>
        <dbReference type="Proteomes" id="UP000298030"/>
    </source>
</evidence>
<dbReference type="GO" id="GO:0005634">
    <property type="term" value="C:nucleus"/>
    <property type="evidence" value="ECO:0007669"/>
    <property type="project" value="UniProtKB-SubCell"/>
</dbReference>
<dbReference type="Pfam" id="PF08167">
    <property type="entry name" value="RIX1"/>
    <property type="match status" value="1"/>
</dbReference>
<comment type="caution">
    <text evidence="7">The sequence shown here is derived from an EMBL/GenBank/DDBJ whole genome shotgun (WGS) entry which is preliminary data.</text>
</comment>
<evidence type="ECO:0000256" key="4">
    <source>
        <dbReference type="ARBA" id="ARBA00023242"/>
    </source>
</evidence>
<dbReference type="GO" id="GO:0006364">
    <property type="term" value="P:rRNA processing"/>
    <property type="evidence" value="ECO:0007669"/>
    <property type="project" value="TreeGrafter"/>
</dbReference>
<feature type="domain" description="Pre-rRNA-processing protein RIX1 N-terminal" evidence="6">
    <location>
        <begin position="11"/>
        <end position="192"/>
    </location>
</feature>
<dbReference type="InterPro" id="IPR016024">
    <property type="entry name" value="ARM-type_fold"/>
</dbReference>
<evidence type="ECO:0000256" key="2">
    <source>
        <dbReference type="ARBA" id="ARBA00010511"/>
    </source>
</evidence>
<dbReference type="STRING" id="71717.A0A4Y7T816"/>
<feature type="region of interest" description="Disordered" evidence="5">
    <location>
        <begin position="598"/>
        <end position="728"/>
    </location>
</feature>
<keyword evidence="8" id="KW-1185">Reference proteome</keyword>
<dbReference type="Proteomes" id="UP000298030">
    <property type="component" value="Unassembled WGS sequence"/>
</dbReference>
<comment type="subcellular location">
    <subcellularLocation>
        <location evidence="1">Nucleus</location>
    </subcellularLocation>
</comment>
<gene>
    <name evidence="7" type="ORF">FA13DRAFT_1733909</name>
</gene>
<proteinExistence type="inferred from homology"/>
<name>A0A4Y7T816_COPMI</name>
<reference evidence="7 8" key="1">
    <citation type="journal article" date="2019" name="Nat. Ecol. Evol.">
        <title>Megaphylogeny resolves global patterns of mushroom evolution.</title>
        <authorList>
            <person name="Varga T."/>
            <person name="Krizsan K."/>
            <person name="Foldi C."/>
            <person name="Dima B."/>
            <person name="Sanchez-Garcia M."/>
            <person name="Sanchez-Ramirez S."/>
            <person name="Szollosi G.J."/>
            <person name="Szarkandi J.G."/>
            <person name="Papp V."/>
            <person name="Albert L."/>
            <person name="Andreopoulos W."/>
            <person name="Angelini C."/>
            <person name="Antonin V."/>
            <person name="Barry K.W."/>
            <person name="Bougher N.L."/>
            <person name="Buchanan P."/>
            <person name="Buyck B."/>
            <person name="Bense V."/>
            <person name="Catcheside P."/>
            <person name="Chovatia M."/>
            <person name="Cooper J."/>
            <person name="Damon W."/>
            <person name="Desjardin D."/>
            <person name="Finy P."/>
            <person name="Geml J."/>
            <person name="Haridas S."/>
            <person name="Hughes K."/>
            <person name="Justo A."/>
            <person name="Karasinski D."/>
            <person name="Kautmanova I."/>
            <person name="Kiss B."/>
            <person name="Kocsube S."/>
            <person name="Kotiranta H."/>
            <person name="LaButti K.M."/>
            <person name="Lechner B.E."/>
            <person name="Liimatainen K."/>
            <person name="Lipzen A."/>
            <person name="Lukacs Z."/>
            <person name="Mihaltcheva S."/>
            <person name="Morgado L.N."/>
            <person name="Niskanen T."/>
            <person name="Noordeloos M.E."/>
            <person name="Ohm R.A."/>
            <person name="Ortiz-Santana B."/>
            <person name="Ovrebo C."/>
            <person name="Racz N."/>
            <person name="Riley R."/>
            <person name="Savchenko A."/>
            <person name="Shiryaev A."/>
            <person name="Soop K."/>
            <person name="Spirin V."/>
            <person name="Szebenyi C."/>
            <person name="Tomsovsky M."/>
            <person name="Tulloss R.E."/>
            <person name="Uehling J."/>
            <person name="Grigoriev I.V."/>
            <person name="Vagvolgyi C."/>
            <person name="Papp T."/>
            <person name="Martin F.M."/>
            <person name="Miettinen O."/>
            <person name="Hibbett D.S."/>
            <person name="Nagy L.G."/>
        </authorList>
    </citation>
    <scope>NUCLEOTIDE SEQUENCE [LARGE SCALE GENOMIC DNA]</scope>
    <source>
        <strain evidence="7 8">FP101781</strain>
    </source>
</reference>
<dbReference type="Gene3D" id="1.25.10.10">
    <property type="entry name" value="Leucine-rich Repeat Variant"/>
    <property type="match status" value="1"/>
</dbReference>
<organism evidence="7 8">
    <name type="scientific">Coprinellus micaceus</name>
    <name type="common">Glistening ink-cap mushroom</name>
    <name type="synonym">Coprinus micaceus</name>
    <dbReference type="NCBI Taxonomy" id="71717"/>
    <lineage>
        <taxon>Eukaryota</taxon>
        <taxon>Fungi</taxon>
        <taxon>Dikarya</taxon>
        <taxon>Basidiomycota</taxon>
        <taxon>Agaricomycotina</taxon>
        <taxon>Agaricomycetes</taxon>
        <taxon>Agaricomycetidae</taxon>
        <taxon>Agaricales</taxon>
        <taxon>Agaricineae</taxon>
        <taxon>Psathyrellaceae</taxon>
        <taxon>Coprinellus</taxon>
    </lineage>
</organism>
<feature type="compositionally biased region" description="Acidic residues" evidence="5">
    <location>
        <begin position="705"/>
        <end position="728"/>
    </location>
</feature>
<sequence length="728" mass="77836">MAEPGSQLKGLLQLQLASDASAVAHLPYVLASLAQDSLVPSSHLAKWSVRIASLLHSKDAGARWAGLCIAHKSSIISRSFMVESAAAWLPIVVPTLSRPEPVPIPKASIRLLTTIFTAALEMSEFQRQISLPNVPKFTAALSNLAASHEDVELKELCLDTLARLIPIYPNAHRATFSSLSALALSFLNGGYPRPTPTPLVEAASRLSGLGILWRKALDDNMAFGWEAFHAVRTTFPNEGRNNQAPPQTGVDPSIAVPLNVDRVRCCSIIIRDLLSTMTTRPVQIPCGQLIKFAAALVSSSTEGQADGFVDPTTRAMEISIVPSLWKYGCEIITSLSSSIPRYLEPSLAKLLTILAFRLEQSPSSHQKAYILTALQNLLQKTRFADTPIAPNRIMRAVLPELVIVLSPSTTSDAITSATTDAAGSKKGKKKAKSYAGDEVFKVTREVICPTEIDAQILLSALEIVRYSIHNPNLSDSQSSLASRILLSLQLSLSQLSPSVLSPNPQAFFQVQKAVNSICTEIASTSSVSLQKTLPLIVRDCVKNGDAETHASLDLLLHPRLPPIVRPIPSTNALTLFRVEESEEEASARKTLGLEFAEGHGEHNPADQDAEMQDSFVPPPVATTKAAEPARPTQSSTASFFASNPPPASHPADTTPAPAAPTPTPAPFANWKPTTVVPQATSSAVASTSSAVGSTSSAPPPRIVSDGEEDEDEEMPTIDLGSDSEDEDE</sequence>
<evidence type="ECO:0000256" key="3">
    <source>
        <dbReference type="ARBA" id="ARBA00021502"/>
    </source>
</evidence>
<protein>
    <recommendedName>
        <fullName evidence="3">Pre-rRNA-processing protein RIX1</fullName>
    </recommendedName>
</protein>
<evidence type="ECO:0000256" key="1">
    <source>
        <dbReference type="ARBA" id="ARBA00004123"/>
    </source>
</evidence>
<dbReference type="PANTHER" id="PTHR34105">
    <property type="entry name" value="PROLINE-, GLUTAMIC ACID- AND LEUCINE-RICH PROTEIN 1"/>
    <property type="match status" value="1"/>
</dbReference>
<dbReference type="OrthoDB" id="20900at2759"/>
<evidence type="ECO:0000313" key="7">
    <source>
        <dbReference type="EMBL" id="TEB30098.1"/>
    </source>
</evidence>
<keyword evidence="4" id="KW-0539">Nucleus</keyword>
<dbReference type="EMBL" id="QPFP01000024">
    <property type="protein sequence ID" value="TEB30098.1"/>
    <property type="molecule type" value="Genomic_DNA"/>
</dbReference>